<dbReference type="HOGENOM" id="CLU_042960_1_1_1"/>
<dbReference type="OMA" id="AYMIIFK"/>
<evidence type="ECO:0000256" key="1">
    <source>
        <dbReference type="SAM" id="Phobius"/>
    </source>
</evidence>
<feature type="transmembrane region" description="Helical" evidence="1">
    <location>
        <begin position="255"/>
        <end position="281"/>
    </location>
</feature>
<feature type="transmembrane region" description="Helical" evidence="1">
    <location>
        <begin position="293"/>
        <end position="312"/>
    </location>
</feature>
<dbReference type="PANTHER" id="PTHR22941">
    <property type="entry name" value="SERPENTINE RECEPTOR"/>
    <property type="match status" value="1"/>
</dbReference>
<accession>E3MB60</accession>
<dbReference type="InterPro" id="IPR019422">
    <property type="entry name" value="7TM_GPCR_serpentine_rcpt_Srh"/>
</dbReference>
<dbReference type="Proteomes" id="UP000008281">
    <property type="component" value="Unassembled WGS sequence"/>
</dbReference>
<dbReference type="PANTHER" id="PTHR22941:SF306">
    <property type="entry name" value="SERPENTINE RECEPTOR, CLASS H"/>
    <property type="match status" value="1"/>
</dbReference>
<feature type="transmembrane region" description="Helical" evidence="1">
    <location>
        <begin position="154"/>
        <end position="173"/>
    </location>
</feature>
<dbReference type="STRING" id="31234.E3MB60"/>
<dbReference type="InterPro" id="IPR053220">
    <property type="entry name" value="Nematode_rcpt-like_serp_H"/>
</dbReference>
<feature type="transmembrane region" description="Helical" evidence="1">
    <location>
        <begin position="112"/>
        <end position="133"/>
    </location>
</feature>
<proteinExistence type="predicted"/>
<evidence type="ECO:0000313" key="2">
    <source>
        <dbReference type="EMBL" id="EFO97811.1"/>
    </source>
</evidence>
<dbReference type="AlphaFoldDB" id="E3MB60"/>
<gene>
    <name evidence="2" type="ORF">CRE_16124</name>
</gene>
<evidence type="ECO:0000313" key="3">
    <source>
        <dbReference type="Proteomes" id="UP000008281"/>
    </source>
</evidence>
<keyword evidence="3" id="KW-1185">Reference proteome</keyword>
<feature type="transmembrane region" description="Helical" evidence="1">
    <location>
        <begin position="20"/>
        <end position="41"/>
    </location>
</feature>
<evidence type="ECO:0008006" key="4">
    <source>
        <dbReference type="Google" id="ProtNLM"/>
    </source>
</evidence>
<protein>
    <recommendedName>
        <fullName evidence="4">Serpentine Receptor, class H</fullName>
    </recommendedName>
</protein>
<name>E3MB60_CAERE</name>
<feature type="transmembrane region" description="Helical" evidence="1">
    <location>
        <begin position="66"/>
        <end position="92"/>
    </location>
</feature>
<dbReference type="EMBL" id="DS268433">
    <property type="protein sequence ID" value="EFO97811.1"/>
    <property type="molecule type" value="Genomic_DNA"/>
</dbReference>
<organism evidence="3">
    <name type="scientific">Caenorhabditis remanei</name>
    <name type="common">Caenorhabditis vulgaris</name>
    <dbReference type="NCBI Taxonomy" id="31234"/>
    <lineage>
        <taxon>Eukaryota</taxon>
        <taxon>Metazoa</taxon>
        <taxon>Ecdysozoa</taxon>
        <taxon>Nematoda</taxon>
        <taxon>Chromadorea</taxon>
        <taxon>Rhabditida</taxon>
        <taxon>Rhabditina</taxon>
        <taxon>Rhabditomorpha</taxon>
        <taxon>Rhabditoidea</taxon>
        <taxon>Rhabditidae</taxon>
        <taxon>Peloderinae</taxon>
        <taxon>Caenorhabditis</taxon>
    </lineage>
</organism>
<dbReference type="OrthoDB" id="5811346at2759"/>
<feature type="transmembrane region" description="Helical" evidence="1">
    <location>
        <begin position="209"/>
        <end position="235"/>
    </location>
</feature>
<keyword evidence="1" id="KW-0812">Transmembrane</keyword>
<sequence>MQNCNSTVTYLDTTDFLSTIFHSMSGFQYPAHLFGAYMIIFKTPQGMSSVKWSLLNLHVWSSVLDVYWSTFAIPFVIFPYMAGAGIGVLSMLGLNTGFQVYFSVMIVSGRLINLNFFSNSKISVLVATMVRVYENRWYLLSRNRKLWRRIRGHACVLNYIISATFFIPFLFFVPDQTEAVPVVLKKTPCYYLYTQTIPLYVFTLNPIPVLATIALFSVVQISLMTLFVCLTVRVLSIQAKRNTTSQYTVTLHRKFLYALMAQTGLPVIVVFCPLLSLFYLVPMGYHNQMITNFIFISVSLHGFFSTVLLLLVHQPYRLATLRILKCRCVTKNAVRGGTSFK</sequence>
<dbReference type="FunCoup" id="E3MB60">
    <property type="interactions" value="151"/>
</dbReference>
<dbReference type="InParanoid" id="E3MB60"/>
<dbReference type="eggNOG" id="ENOG502THAK">
    <property type="taxonomic scope" value="Eukaryota"/>
</dbReference>
<keyword evidence="1" id="KW-0472">Membrane</keyword>
<keyword evidence="1" id="KW-1133">Transmembrane helix</keyword>
<reference evidence="2" key="1">
    <citation type="submission" date="2007-07" db="EMBL/GenBank/DDBJ databases">
        <title>PCAP assembly of the Caenorhabditis remanei genome.</title>
        <authorList>
            <consortium name="The Caenorhabditis remanei Sequencing Consortium"/>
            <person name="Wilson R.K."/>
        </authorList>
    </citation>
    <scope>NUCLEOTIDE SEQUENCE [LARGE SCALE GENOMIC DNA]</scope>
    <source>
        <strain evidence="2">PB4641</strain>
    </source>
</reference>
<dbReference type="Pfam" id="PF10318">
    <property type="entry name" value="7TM_GPCR_Srh"/>
    <property type="match status" value="1"/>
</dbReference>